<evidence type="ECO:0000256" key="1">
    <source>
        <dbReference type="ARBA" id="ARBA00022741"/>
    </source>
</evidence>
<evidence type="ECO:0000259" key="7">
    <source>
        <dbReference type="PROSITE" id="PS50110"/>
    </source>
</evidence>
<organism evidence="9 10">
    <name type="scientific">Gemmata obscuriglobus</name>
    <dbReference type="NCBI Taxonomy" id="114"/>
    <lineage>
        <taxon>Bacteria</taxon>
        <taxon>Pseudomonadati</taxon>
        <taxon>Planctomycetota</taxon>
        <taxon>Planctomycetia</taxon>
        <taxon>Gemmatales</taxon>
        <taxon>Gemmataceae</taxon>
        <taxon>Gemmata</taxon>
    </lineage>
</organism>
<dbReference type="Gene3D" id="3.40.50.2300">
    <property type="match status" value="1"/>
</dbReference>
<reference evidence="9 10" key="1">
    <citation type="submission" date="2018-01" db="EMBL/GenBank/DDBJ databases">
        <title>G. obscuriglobus.</title>
        <authorList>
            <person name="Franke J."/>
            <person name="Blomberg W."/>
            <person name="Selmecki A."/>
        </authorList>
    </citation>
    <scope>NUCLEOTIDE SEQUENCE [LARGE SCALE GENOMIC DNA]</scope>
    <source>
        <strain evidence="9 10">DSM 5831</strain>
    </source>
</reference>
<dbReference type="PANTHER" id="PTHR45228">
    <property type="entry name" value="CYCLIC DI-GMP PHOSPHODIESTERASE TM_0186-RELATED"/>
    <property type="match status" value="1"/>
</dbReference>
<dbReference type="Gene3D" id="1.10.3210.10">
    <property type="entry name" value="Hypothetical protein af1432"/>
    <property type="match status" value="1"/>
</dbReference>
<dbReference type="Pfam" id="PF13487">
    <property type="entry name" value="HD_5"/>
    <property type="match status" value="1"/>
</dbReference>
<dbReference type="CDD" id="cd00077">
    <property type="entry name" value="HDc"/>
    <property type="match status" value="1"/>
</dbReference>
<dbReference type="OrthoDB" id="40595at2"/>
<dbReference type="EMBL" id="CP025958">
    <property type="protein sequence ID" value="AWM36645.1"/>
    <property type="molecule type" value="Genomic_DNA"/>
</dbReference>
<dbReference type="InterPro" id="IPR003607">
    <property type="entry name" value="HD/PDEase_dom"/>
</dbReference>
<dbReference type="PROSITE" id="PS50110">
    <property type="entry name" value="RESPONSE_REGULATORY"/>
    <property type="match status" value="1"/>
</dbReference>
<sequence length="774" mass="83057">MLCSGWRGRSRFGRALEFSVRPDFSIAQPRRTKRRGAEVRGVNQLRNGTRSGPADARRAPPGGPQPTPVLDLLSSGVLLREEWDELPAEVRAELAAQADTNAALTALMGRHLLTRFQADAVRAGDSASLLLGHYRLLEPLGRGGMGLVYRAEHRHLRRPVALKVLTERHAGDARLSSRFFLEARAVARLQHPNIVSCLDAGREGPLRPGGPAREYYVMDLVPGADLQATVAGGGPLPVHRAADLLRQVAEALAEAHRHGLVHRDIKPPNILVTPDWKAKVLDFGLARHSAQELTEPGVLIGSVGYMAPEQVEHPSRVDGRADVFGLGASLFLALTGRDPFPAGGDLMAMVARRLHGTVPRVREHRPELPAELDALVAKLMDPDPGRRFPSAAAAAAALLPFVSYRPPARAGAAGPPRPRVLVIDDDPDVRAYVRALLGDGYECVEAADGRDGLGRVEGGRFDLLVVDQEMPRLDGSKFIARVQQVAAPPVPMILYMSGRVPTESLGGLLLGGADDFIRKPFTPPEFLSRVRGLLARRGELGRHHGSGTGSRPPADVAPDATASTAVALLAQGACRLAEEVGAVDRGYHARIPQYVRALAAAVPHTGAYVRLSHPVFVDLLAKAAPAHDVGMLSVPPDTLSKRGRLDETERLAVQAHPTVGGHLLARLAAAHPEAVGVAVAADIAKGHHERWDGTGYPDGLRGEQIPLAARLVALVSVYDALRCRRPYRPALSHPRAVRVIVAESPGQFDPVLVYAFGSIADQFDRIFLAGAERL</sequence>
<dbReference type="KEGG" id="gog:C1280_06145"/>
<dbReference type="Gene3D" id="1.10.510.10">
    <property type="entry name" value="Transferase(Phosphotransferase) domain 1"/>
    <property type="match status" value="1"/>
</dbReference>
<evidence type="ECO:0000313" key="10">
    <source>
        <dbReference type="Proteomes" id="UP000245802"/>
    </source>
</evidence>
<dbReference type="InterPro" id="IPR017441">
    <property type="entry name" value="Protein_kinase_ATP_BS"/>
</dbReference>
<proteinExistence type="predicted"/>
<name>A0A2Z3H0J6_9BACT</name>
<keyword evidence="1 4" id="KW-0547">Nucleotide-binding</keyword>
<dbReference type="SUPFAM" id="SSF56112">
    <property type="entry name" value="Protein kinase-like (PK-like)"/>
    <property type="match status" value="1"/>
</dbReference>
<feature type="domain" description="Response regulatory" evidence="7">
    <location>
        <begin position="419"/>
        <end position="534"/>
    </location>
</feature>
<keyword evidence="10" id="KW-1185">Reference proteome</keyword>
<accession>A0A2Z3H0J6</accession>
<evidence type="ECO:0000256" key="5">
    <source>
        <dbReference type="SAM" id="MobiDB-lite"/>
    </source>
</evidence>
<keyword evidence="3" id="KW-0597">Phosphoprotein</keyword>
<feature type="binding site" evidence="4">
    <location>
        <position position="163"/>
    </location>
    <ligand>
        <name>ATP</name>
        <dbReference type="ChEBI" id="CHEBI:30616"/>
    </ligand>
</feature>
<evidence type="ECO:0000313" key="9">
    <source>
        <dbReference type="EMBL" id="AWM36645.1"/>
    </source>
</evidence>
<dbReference type="AlphaFoldDB" id="A0A2Z3H0J6"/>
<dbReference type="Proteomes" id="UP000245802">
    <property type="component" value="Chromosome"/>
</dbReference>
<feature type="region of interest" description="Disordered" evidence="5">
    <location>
        <begin position="29"/>
        <end position="68"/>
    </location>
</feature>
<evidence type="ECO:0000256" key="4">
    <source>
        <dbReference type="PROSITE-ProRule" id="PRU10141"/>
    </source>
</evidence>
<dbReference type="Gene3D" id="3.30.200.20">
    <property type="entry name" value="Phosphorylase Kinase, domain 1"/>
    <property type="match status" value="1"/>
</dbReference>
<dbReference type="InterPro" id="IPR008271">
    <property type="entry name" value="Ser/Thr_kinase_AS"/>
</dbReference>
<dbReference type="PROSITE" id="PS00107">
    <property type="entry name" value="PROTEIN_KINASE_ATP"/>
    <property type="match status" value="1"/>
</dbReference>
<dbReference type="PROSITE" id="PS51832">
    <property type="entry name" value="HD_GYP"/>
    <property type="match status" value="1"/>
</dbReference>
<dbReference type="PROSITE" id="PS50011">
    <property type="entry name" value="PROTEIN_KINASE_DOM"/>
    <property type="match status" value="1"/>
</dbReference>
<dbReference type="CDD" id="cd14014">
    <property type="entry name" value="STKc_PknB_like"/>
    <property type="match status" value="1"/>
</dbReference>
<dbReference type="SUPFAM" id="SSF109604">
    <property type="entry name" value="HD-domain/PDEase-like"/>
    <property type="match status" value="1"/>
</dbReference>
<dbReference type="Pfam" id="PF00072">
    <property type="entry name" value="Response_reg"/>
    <property type="match status" value="1"/>
</dbReference>
<dbReference type="GO" id="GO:0005524">
    <property type="term" value="F:ATP binding"/>
    <property type="evidence" value="ECO:0007669"/>
    <property type="project" value="UniProtKB-UniRule"/>
</dbReference>
<dbReference type="InterPro" id="IPR001789">
    <property type="entry name" value="Sig_transdc_resp-reg_receiver"/>
</dbReference>
<protein>
    <submittedName>
        <fullName evidence="9">HD domain-containing protein</fullName>
    </submittedName>
</protein>
<dbReference type="Pfam" id="PF00069">
    <property type="entry name" value="Pkinase"/>
    <property type="match status" value="1"/>
</dbReference>
<dbReference type="InterPro" id="IPR052020">
    <property type="entry name" value="Cyclic_di-GMP/3'3'-cGAMP_PDE"/>
</dbReference>
<gene>
    <name evidence="9" type="ORF">C1280_06145</name>
</gene>
<dbReference type="GO" id="GO:0004672">
    <property type="term" value="F:protein kinase activity"/>
    <property type="evidence" value="ECO:0007669"/>
    <property type="project" value="InterPro"/>
</dbReference>
<dbReference type="InterPro" id="IPR037522">
    <property type="entry name" value="HD_GYP_dom"/>
</dbReference>
<keyword evidence="2 4" id="KW-0067">ATP-binding</keyword>
<dbReference type="GO" id="GO:0000160">
    <property type="term" value="P:phosphorelay signal transduction system"/>
    <property type="evidence" value="ECO:0007669"/>
    <property type="project" value="InterPro"/>
</dbReference>
<evidence type="ECO:0000256" key="3">
    <source>
        <dbReference type="PROSITE-ProRule" id="PRU00169"/>
    </source>
</evidence>
<feature type="domain" description="HD-GYP" evidence="8">
    <location>
        <begin position="562"/>
        <end position="772"/>
    </location>
</feature>
<evidence type="ECO:0000256" key="2">
    <source>
        <dbReference type="ARBA" id="ARBA00022840"/>
    </source>
</evidence>
<dbReference type="SMART" id="SM00220">
    <property type="entry name" value="S_TKc"/>
    <property type="match status" value="1"/>
</dbReference>
<dbReference type="InterPro" id="IPR011006">
    <property type="entry name" value="CheY-like_superfamily"/>
</dbReference>
<dbReference type="InterPro" id="IPR011009">
    <property type="entry name" value="Kinase-like_dom_sf"/>
</dbReference>
<dbReference type="PROSITE" id="PS00108">
    <property type="entry name" value="PROTEIN_KINASE_ST"/>
    <property type="match status" value="1"/>
</dbReference>
<dbReference type="SUPFAM" id="SSF52172">
    <property type="entry name" value="CheY-like"/>
    <property type="match status" value="1"/>
</dbReference>
<evidence type="ECO:0000259" key="8">
    <source>
        <dbReference type="PROSITE" id="PS51832"/>
    </source>
</evidence>
<feature type="domain" description="Protein kinase" evidence="6">
    <location>
        <begin position="134"/>
        <end position="402"/>
    </location>
</feature>
<dbReference type="InterPro" id="IPR000719">
    <property type="entry name" value="Prot_kinase_dom"/>
</dbReference>
<evidence type="ECO:0000259" key="6">
    <source>
        <dbReference type="PROSITE" id="PS50011"/>
    </source>
</evidence>
<feature type="modified residue" description="4-aspartylphosphate" evidence="3">
    <location>
        <position position="467"/>
    </location>
</feature>
<dbReference type="SMART" id="SM00448">
    <property type="entry name" value="REC"/>
    <property type="match status" value="1"/>
</dbReference>